<evidence type="ECO:0000259" key="2">
    <source>
        <dbReference type="Pfam" id="PF06722"/>
    </source>
</evidence>
<dbReference type="InterPro" id="IPR002213">
    <property type="entry name" value="UDP_glucos_trans"/>
</dbReference>
<keyword evidence="1 4" id="KW-0808">Transferase</keyword>
<protein>
    <submittedName>
        <fullName evidence="4">Putative C-glycosyltransferase</fullName>
    </submittedName>
</protein>
<dbReference type="GO" id="GO:0016758">
    <property type="term" value="F:hexosyltransferase activity"/>
    <property type="evidence" value="ECO:0007669"/>
    <property type="project" value="UniProtKB-ARBA"/>
</dbReference>
<dbReference type="CAZy" id="GT1">
    <property type="family name" value="Glycosyltransferase Family 1"/>
</dbReference>
<gene>
    <name evidence="4" type="primary">ravGT</name>
</gene>
<evidence type="ECO:0000313" key="4">
    <source>
        <dbReference type="EMBL" id="CBH32797.1"/>
    </source>
</evidence>
<proteinExistence type="predicted"/>
<dbReference type="EMBL" id="FN565485">
    <property type="protein sequence ID" value="CBH32797.1"/>
    <property type="molecule type" value="Genomic_DNA"/>
</dbReference>
<dbReference type="Pfam" id="PF21036">
    <property type="entry name" value="EryCIII-like_N"/>
    <property type="match status" value="1"/>
</dbReference>
<accession>D1H0I8</accession>
<reference evidence="4" key="1">
    <citation type="journal article" date="2010" name="ChemBioChem">
        <title>Cloning and characterization of the ravidomycin and chrysomycin biosynthetic gene clusters.</title>
        <authorList>
            <person name="Kharel M.K."/>
            <person name="Nybo S.E."/>
            <person name="Shepherd M.D."/>
            <person name="Rohr J."/>
        </authorList>
    </citation>
    <scope>NUCLEOTIDE SEQUENCE</scope>
    <source>
        <strain evidence="4">C23201NS3</strain>
    </source>
</reference>
<organism evidence="4">
    <name type="scientific">Streptomyces ravidus</name>
    <dbReference type="NCBI Taxonomy" id="691266"/>
    <lineage>
        <taxon>Bacteria</taxon>
        <taxon>Bacillati</taxon>
        <taxon>Actinomycetota</taxon>
        <taxon>Actinomycetes</taxon>
        <taxon>Kitasatosporales</taxon>
        <taxon>Streptomycetaceae</taxon>
        <taxon>Streptomyces</taxon>
    </lineage>
</organism>
<feature type="domain" description="Erythromycin biosynthesis protein CIII-like N-terminal" evidence="3">
    <location>
        <begin position="24"/>
        <end position="220"/>
    </location>
</feature>
<evidence type="ECO:0000256" key="1">
    <source>
        <dbReference type="ARBA" id="ARBA00022679"/>
    </source>
</evidence>
<dbReference type="Gene3D" id="3.40.50.2000">
    <property type="entry name" value="Glycogen Phosphorylase B"/>
    <property type="match status" value="2"/>
</dbReference>
<dbReference type="Pfam" id="PF06722">
    <property type="entry name" value="EryCIII-like_C"/>
    <property type="match status" value="1"/>
</dbReference>
<dbReference type="SUPFAM" id="SSF53756">
    <property type="entry name" value="UDP-Glycosyltransferase/glycogen phosphorylase"/>
    <property type="match status" value="1"/>
</dbReference>
<dbReference type="AlphaFoldDB" id="D1H0I8"/>
<dbReference type="InterPro" id="IPR048284">
    <property type="entry name" value="EryCIII-like_N"/>
</dbReference>
<dbReference type="CDD" id="cd03784">
    <property type="entry name" value="GT1_Gtf-like"/>
    <property type="match status" value="1"/>
</dbReference>
<name>D1H0I8_9ACTN</name>
<evidence type="ECO:0000259" key="3">
    <source>
        <dbReference type="Pfam" id="PF21036"/>
    </source>
</evidence>
<feature type="domain" description="Erythromycin biosynthesis protein CIII-like C-terminal" evidence="2">
    <location>
        <begin position="236"/>
        <end position="375"/>
    </location>
</feature>
<dbReference type="GO" id="GO:0008194">
    <property type="term" value="F:UDP-glycosyltransferase activity"/>
    <property type="evidence" value="ECO:0007669"/>
    <property type="project" value="InterPro"/>
</dbReference>
<dbReference type="InterPro" id="IPR010610">
    <property type="entry name" value="EryCIII-like_C"/>
</dbReference>
<sequence>MKVLFIAAGTSPAGVFALAPLATAVRNAGHEILVASFDELTSSIEAIGLPPVAVVTEHTTESIKQLDRPGGPIEFPWSPDQELPYVGRWFGRQAAVSLDGLLELTRHWRPDLVIGGTDAHAAGLVAAHLGVPHVRQAWDWLHFGGAEQYAAEELAPELERLGLAELPAPDMFLDICPPSLLPSFATPGRPMRWVPGNRQRSLEPWMYTKGERPRICVTYGSFRTAMPQIFEHLCALLSRLVDLDAEIVVAANEAATEKLRERFPQVRAGWVPLEFLLRTCDGIVHSGGLTALNAMSAGIPQVVLNQFVAFEPSLALLQQQGSAVVLHREEGSPDGTFEACRKVLSDGSYGQQARVLADELNSLPTPNDVVKDLEGLVRG</sequence>